<dbReference type="Gene3D" id="3.20.20.70">
    <property type="entry name" value="Aldolase class I"/>
    <property type="match status" value="1"/>
</dbReference>
<keyword evidence="9" id="KW-1185">Reference proteome</keyword>
<dbReference type="InterPro" id="IPR024021">
    <property type="entry name" value="FeFe-hyd_HydE_rSAM"/>
</dbReference>
<feature type="binding site" evidence="5">
    <location>
        <position position="85"/>
    </location>
    <ligand>
        <name>[4Fe-4S] cluster</name>
        <dbReference type="ChEBI" id="CHEBI:49883"/>
        <note>4Fe-4S-S-AdoMet</note>
    </ligand>
</feature>
<dbReference type="SFLD" id="SFLDG01082">
    <property type="entry name" value="B12-binding_domain_containing"/>
    <property type="match status" value="1"/>
</dbReference>
<dbReference type="RefSeq" id="WP_013255529.1">
    <property type="nucleotide sequence ID" value="NC_014364.1"/>
</dbReference>
<dbReference type="STRING" id="573413.Spirs_2968"/>
<evidence type="ECO:0000313" key="8">
    <source>
        <dbReference type="EMBL" id="ADK82070.1"/>
    </source>
</evidence>
<evidence type="ECO:0000256" key="6">
    <source>
        <dbReference type="PIRSR" id="PIRSR004762-2"/>
    </source>
</evidence>
<name>E1R3U9_SEDSS</name>
<evidence type="ECO:0000256" key="5">
    <source>
        <dbReference type="PIRSR" id="PIRSR004762-1"/>
    </source>
</evidence>
<comment type="cofactor">
    <cofactor evidence="5">
        <name>[4Fe-4S] cluster</name>
        <dbReference type="ChEBI" id="CHEBI:49883"/>
    </cofactor>
    <text evidence="5">Binds 1 [4Fe-4S] cluster. The cluster is coordinated with 3 cysteines and an exchangeable S-adenosyl-L-methionine.</text>
</comment>
<dbReference type="SMART" id="SM00729">
    <property type="entry name" value="Elp3"/>
    <property type="match status" value="1"/>
</dbReference>
<evidence type="ECO:0000313" key="9">
    <source>
        <dbReference type="Proteomes" id="UP000002318"/>
    </source>
</evidence>
<evidence type="ECO:0000256" key="4">
    <source>
        <dbReference type="ARBA" id="ARBA00023014"/>
    </source>
</evidence>
<evidence type="ECO:0000256" key="2">
    <source>
        <dbReference type="ARBA" id="ARBA00022723"/>
    </source>
</evidence>
<evidence type="ECO:0000256" key="3">
    <source>
        <dbReference type="ARBA" id="ARBA00023004"/>
    </source>
</evidence>
<dbReference type="SFLD" id="SFLDG01060">
    <property type="entry name" value="BATS_domain_containing"/>
    <property type="match status" value="1"/>
</dbReference>
<dbReference type="AlphaFoldDB" id="E1R3U9"/>
<dbReference type="InterPro" id="IPR007197">
    <property type="entry name" value="rSAM"/>
</dbReference>
<dbReference type="eggNOG" id="COG0502">
    <property type="taxonomic scope" value="Bacteria"/>
</dbReference>
<dbReference type="InterPro" id="IPR058240">
    <property type="entry name" value="rSAM_sf"/>
</dbReference>
<dbReference type="CDD" id="cd01335">
    <property type="entry name" value="Radical_SAM"/>
    <property type="match status" value="1"/>
</dbReference>
<keyword evidence="3 5" id="KW-0408">Iron</keyword>
<dbReference type="SFLD" id="SFLDG01280">
    <property type="entry name" value="HydE/PylB-like"/>
    <property type="match status" value="1"/>
</dbReference>
<dbReference type="PROSITE" id="PS51918">
    <property type="entry name" value="RADICAL_SAM"/>
    <property type="match status" value="1"/>
</dbReference>
<gene>
    <name evidence="8" type="ordered locus">Spirs_2968</name>
</gene>
<feature type="binding site" evidence="5">
    <location>
        <position position="78"/>
    </location>
    <ligand>
        <name>[4Fe-4S] cluster</name>
        <dbReference type="ChEBI" id="CHEBI:49883"/>
        <note>4Fe-4S-S-AdoMet</note>
    </ligand>
</feature>
<dbReference type="GO" id="GO:0016740">
    <property type="term" value="F:transferase activity"/>
    <property type="evidence" value="ECO:0007669"/>
    <property type="project" value="TreeGrafter"/>
</dbReference>
<keyword evidence="4 5" id="KW-0411">Iron-sulfur</keyword>
<dbReference type="EMBL" id="CP002116">
    <property type="protein sequence ID" value="ADK82070.1"/>
    <property type="molecule type" value="Genomic_DNA"/>
</dbReference>
<reference evidence="8 9" key="1">
    <citation type="journal article" date="2010" name="Stand. Genomic Sci.">
        <title>Complete genome sequence of Spirochaeta smaragdinae type strain (SEBR 4228).</title>
        <authorList>
            <person name="Mavromatis K."/>
            <person name="Yasawong M."/>
            <person name="Chertkov O."/>
            <person name="Lapidus A."/>
            <person name="Lucas S."/>
            <person name="Nolan M."/>
            <person name="Del Rio T.G."/>
            <person name="Tice H."/>
            <person name="Cheng J.F."/>
            <person name="Pitluck S."/>
            <person name="Liolios K."/>
            <person name="Ivanova N."/>
            <person name="Tapia R."/>
            <person name="Han C."/>
            <person name="Bruce D."/>
            <person name="Goodwin L."/>
            <person name="Pati A."/>
            <person name="Chen A."/>
            <person name="Palaniappan K."/>
            <person name="Land M."/>
            <person name="Hauser L."/>
            <person name="Chang Y.J."/>
            <person name="Jeffries C.D."/>
            <person name="Detter J.C."/>
            <person name="Rohde M."/>
            <person name="Brambilla E."/>
            <person name="Spring S."/>
            <person name="Goker M."/>
            <person name="Sikorski J."/>
            <person name="Woyke T."/>
            <person name="Bristow J."/>
            <person name="Eisen J.A."/>
            <person name="Markowitz V."/>
            <person name="Hugenholtz P."/>
            <person name="Klenk H.P."/>
            <person name="Kyrpides N.C."/>
        </authorList>
    </citation>
    <scope>NUCLEOTIDE SEQUENCE [LARGE SCALE GENOMIC DNA]</scope>
    <source>
        <strain evidence="9">DSM 11293 / JCM 15392 / SEBR 4228</strain>
    </source>
</reference>
<protein>
    <submittedName>
        <fullName evidence="8">Radical SAM domain protein</fullName>
    </submittedName>
</protein>
<dbReference type="SFLD" id="SFLDF00348">
    <property type="entry name" value="FeFe_hydrogenase_maturase_(Hyd"/>
    <property type="match status" value="1"/>
</dbReference>
<sequence>MMHTSIDVSAADFAQEEYIHTLRHGAIPSEKALRAILSIPYREKALVDQVRYRAMEVMEREVGNLVYYRGIVEFSNICTQNCRYCGIRRSNTHVSSRYLLDEEEIVESALWCAERGYGSVVLQSGERRDEAFIELVERIVKTIKERSRSTELPDGVGITLSVGEQTLETYRRFYNAGAHRYLLRIETSNPELFSAIHPPEQRFETRLQALHDLRKAGFQVGTGVMIGIPGQSIDMLARDILFFREIDVDMIGMGPYITHPDTPMAVQGMMEKEALLHLSLLMIAATRLALPDANIAATTALQALVPDGRERGLRFGANVTMPNITPLRVREAYRLYENKPCMNERKEACEACLAGRIASTGRSVGLNAWGDSPRFFKRKFPRE</sequence>
<organism evidence="8 9">
    <name type="scientific">Sediminispirochaeta smaragdinae (strain DSM 11293 / JCM 15392 / SEBR 4228)</name>
    <name type="common">Spirochaeta smaragdinae</name>
    <dbReference type="NCBI Taxonomy" id="573413"/>
    <lineage>
        <taxon>Bacteria</taxon>
        <taxon>Pseudomonadati</taxon>
        <taxon>Spirochaetota</taxon>
        <taxon>Spirochaetia</taxon>
        <taxon>Spirochaetales</taxon>
        <taxon>Spirochaetaceae</taxon>
        <taxon>Sediminispirochaeta</taxon>
    </lineage>
</organism>
<dbReference type="InterPro" id="IPR013785">
    <property type="entry name" value="Aldolase_TIM"/>
</dbReference>
<dbReference type="Pfam" id="PF04055">
    <property type="entry name" value="Radical_SAM"/>
    <property type="match status" value="1"/>
</dbReference>
<feature type="binding site" evidence="6">
    <location>
        <position position="186"/>
    </location>
    <ligand>
        <name>S-adenosyl-L-methionine</name>
        <dbReference type="ChEBI" id="CHEBI:59789"/>
    </ligand>
</feature>
<dbReference type="PIRSF" id="PIRSF004762">
    <property type="entry name" value="CHP00423"/>
    <property type="match status" value="1"/>
</dbReference>
<dbReference type="GO" id="GO:0051539">
    <property type="term" value="F:4 iron, 4 sulfur cluster binding"/>
    <property type="evidence" value="ECO:0007669"/>
    <property type="project" value="UniProtKB-KW"/>
</dbReference>
<dbReference type="OrthoDB" id="9775764at2"/>
<dbReference type="KEGG" id="ssm:Spirs_2968"/>
<dbReference type="InterPro" id="IPR034422">
    <property type="entry name" value="HydE/PylB-like"/>
</dbReference>
<dbReference type="PANTHER" id="PTHR43726">
    <property type="entry name" value="3-METHYLORNITHINE SYNTHASE"/>
    <property type="match status" value="1"/>
</dbReference>
<feature type="binding site" evidence="5">
    <location>
        <position position="82"/>
    </location>
    <ligand>
        <name>[4Fe-4S] cluster</name>
        <dbReference type="ChEBI" id="CHEBI:49883"/>
        <note>4Fe-4S-S-AdoMet</note>
    </ligand>
</feature>
<accession>E1R3U9</accession>
<keyword evidence="2" id="KW-0479">Metal-binding</keyword>
<dbReference type="Proteomes" id="UP000002318">
    <property type="component" value="Chromosome"/>
</dbReference>
<keyword evidence="5" id="KW-0004">4Fe-4S</keyword>
<feature type="binding site" evidence="6">
    <location>
        <position position="206"/>
    </location>
    <ligand>
        <name>S-adenosyl-L-methionine</name>
        <dbReference type="ChEBI" id="CHEBI:59789"/>
    </ligand>
</feature>
<keyword evidence="1 5" id="KW-0949">S-adenosyl-L-methionine</keyword>
<proteinExistence type="predicted"/>
<dbReference type="SUPFAM" id="SSF102114">
    <property type="entry name" value="Radical SAM enzymes"/>
    <property type="match status" value="1"/>
</dbReference>
<dbReference type="GO" id="GO:0046872">
    <property type="term" value="F:metal ion binding"/>
    <property type="evidence" value="ECO:0007669"/>
    <property type="project" value="UniProtKB-KW"/>
</dbReference>
<dbReference type="SFLD" id="SFLDS00029">
    <property type="entry name" value="Radical_SAM"/>
    <property type="match status" value="1"/>
</dbReference>
<dbReference type="HOGENOM" id="CLU_033172_0_1_12"/>
<evidence type="ECO:0000256" key="1">
    <source>
        <dbReference type="ARBA" id="ARBA00022691"/>
    </source>
</evidence>
<feature type="domain" description="Radical SAM core" evidence="7">
    <location>
        <begin position="64"/>
        <end position="293"/>
    </location>
</feature>
<evidence type="ECO:0000259" key="7">
    <source>
        <dbReference type="PROSITE" id="PS51918"/>
    </source>
</evidence>
<dbReference type="PANTHER" id="PTHR43726:SF1">
    <property type="entry name" value="BIOTIN SYNTHASE"/>
    <property type="match status" value="1"/>
</dbReference>
<dbReference type="NCBIfam" id="TIGR03956">
    <property type="entry name" value="rSAM_HydE"/>
    <property type="match status" value="1"/>
</dbReference>
<dbReference type="InterPro" id="IPR006638">
    <property type="entry name" value="Elp3/MiaA/NifB-like_rSAM"/>
</dbReference>